<proteinExistence type="predicted"/>
<sequence length="397" mass="41322">MPGIIALGLSYVFSQFYRSCLAVLAPYMTDDLGLNAADLGMASGAWFLVFAVMQLPVGVGLDRIGPRLTGGVLFGVGGAGGAAVFAIADGPVGVTIAMALMGAGCAPALMSMFYIFARNFSMARFATLSSITVGLGTLGNIAGTAPFAMLVEAMGWRESMVAFALISAAISAAALVLVQDPPRVETQAGERADRGFLEYLELMKMRVYWPIIPLAMINYAPAAGIRGLWAGPYLVEVFGADAAAVGRATLWMAIAMSIGAFIYGPLDRIFGTRKWVILVGNTLAVGACALIGVLPDVSFQVSVLLIMAIGALAATYTVVMAHARALAPLRLVGRAVTLMNFFVMLGVGLFQGLTGEVIEAGRHASGAVAAYGHLFLLYAVALAGALAIYLFSQDAKP</sequence>
<keyword evidence="3 6" id="KW-0812">Transmembrane</keyword>
<dbReference type="PANTHER" id="PTHR43124:SF3">
    <property type="entry name" value="CHLORAMPHENICOL EFFLUX PUMP RV0191"/>
    <property type="match status" value="1"/>
</dbReference>
<dbReference type="GO" id="GO:0005886">
    <property type="term" value="C:plasma membrane"/>
    <property type="evidence" value="ECO:0007669"/>
    <property type="project" value="UniProtKB-SubCell"/>
</dbReference>
<evidence type="ECO:0000256" key="6">
    <source>
        <dbReference type="SAM" id="Phobius"/>
    </source>
</evidence>
<feature type="transmembrane region" description="Helical" evidence="6">
    <location>
        <begin position="275"/>
        <end position="293"/>
    </location>
</feature>
<feature type="transmembrane region" description="Helical" evidence="6">
    <location>
        <begin position="160"/>
        <end position="178"/>
    </location>
</feature>
<dbReference type="OrthoDB" id="272777at2"/>
<dbReference type="SUPFAM" id="SSF103473">
    <property type="entry name" value="MFS general substrate transporter"/>
    <property type="match status" value="1"/>
</dbReference>
<feature type="transmembrane region" description="Helical" evidence="6">
    <location>
        <begin position="42"/>
        <end position="61"/>
    </location>
</feature>
<keyword evidence="9" id="KW-1185">Reference proteome</keyword>
<feature type="transmembrane region" description="Helical" evidence="6">
    <location>
        <begin position="242"/>
        <end position="263"/>
    </location>
</feature>
<evidence type="ECO:0000256" key="2">
    <source>
        <dbReference type="ARBA" id="ARBA00022475"/>
    </source>
</evidence>
<evidence type="ECO:0000313" key="8">
    <source>
        <dbReference type="EMBL" id="SDX09312.1"/>
    </source>
</evidence>
<dbReference type="EMBL" id="FNMZ01000003">
    <property type="protein sequence ID" value="SDX09312.1"/>
    <property type="molecule type" value="Genomic_DNA"/>
</dbReference>
<dbReference type="Pfam" id="PF07690">
    <property type="entry name" value="MFS_1"/>
    <property type="match status" value="1"/>
</dbReference>
<evidence type="ECO:0000313" key="9">
    <source>
        <dbReference type="Proteomes" id="UP000199118"/>
    </source>
</evidence>
<organism evidence="8 9">
    <name type="scientific">Albimonas donghaensis</name>
    <dbReference type="NCBI Taxonomy" id="356660"/>
    <lineage>
        <taxon>Bacteria</taxon>
        <taxon>Pseudomonadati</taxon>
        <taxon>Pseudomonadota</taxon>
        <taxon>Alphaproteobacteria</taxon>
        <taxon>Rhodobacterales</taxon>
        <taxon>Paracoccaceae</taxon>
        <taxon>Albimonas</taxon>
    </lineage>
</organism>
<dbReference type="STRING" id="356660.SAMN05444336_103279"/>
<dbReference type="Gene3D" id="1.20.1250.20">
    <property type="entry name" value="MFS general substrate transporter like domains"/>
    <property type="match status" value="2"/>
</dbReference>
<evidence type="ECO:0000256" key="5">
    <source>
        <dbReference type="ARBA" id="ARBA00023136"/>
    </source>
</evidence>
<dbReference type="InterPro" id="IPR036259">
    <property type="entry name" value="MFS_trans_sf"/>
</dbReference>
<feature type="transmembrane region" description="Helical" evidence="6">
    <location>
        <begin position="207"/>
        <end position="230"/>
    </location>
</feature>
<feature type="transmembrane region" description="Helical" evidence="6">
    <location>
        <begin position="370"/>
        <end position="391"/>
    </location>
</feature>
<evidence type="ECO:0000256" key="4">
    <source>
        <dbReference type="ARBA" id="ARBA00022989"/>
    </source>
</evidence>
<dbReference type="Proteomes" id="UP000199118">
    <property type="component" value="Unassembled WGS sequence"/>
</dbReference>
<dbReference type="AlphaFoldDB" id="A0A1H2YVV4"/>
<name>A0A1H2YVV4_9RHOB</name>
<feature type="transmembrane region" description="Helical" evidence="6">
    <location>
        <begin position="68"/>
        <end position="88"/>
    </location>
</feature>
<comment type="subcellular location">
    <subcellularLocation>
        <location evidence="1">Cell membrane</location>
        <topology evidence="1">Multi-pass membrane protein</topology>
    </subcellularLocation>
</comment>
<evidence type="ECO:0000256" key="1">
    <source>
        <dbReference type="ARBA" id="ARBA00004651"/>
    </source>
</evidence>
<dbReference type="RefSeq" id="WP_092681583.1">
    <property type="nucleotide sequence ID" value="NZ_FNMZ01000003.1"/>
</dbReference>
<feature type="transmembrane region" description="Helical" evidence="6">
    <location>
        <begin position="128"/>
        <end position="148"/>
    </location>
</feature>
<accession>A0A1H2YVV4</accession>
<keyword evidence="5 6" id="KW-0472">Membrane</keyword>
<dbReference type="InterPro" id="IPR020846">
    <property type="entry name" value="MFS_dom"/>
</dbReference>
<dbReference type="PANTHER" id="PTHR43124">
    <property type="entry name" value="PURINE EFFLUX PUMP PBUE"/>
    <property type="match status" value="1"/>
</dbReference>
<feature type="domain" description="Major facilitator superfamily (MFS) profile" evidence="7">
    <location>
        <begin position="3"/>
        <end position="396"/>
    </location>
</feature>
<dbReference type="InterPro" id="IPR011701">
    <property type="entry name" value="MFS"/>
</dbReference>
<feature type="transmembrane region" description="Helical" evidence="6">
    <location>
        <begin position="299"/>
        <end position="319"/>
    </location>
</feature>
<gene>
    <name evidence="8" type="ORF">SAMN05444336_103279</name>
</gene>
<feature type="transmembrane region" description="Helical" evidence="6">
    <location>
        <begin position="331"/>
        <end position="350"/>
    </location>
</feature>
<dbReference type="InterPro" id="IPR050189">
    <property type="entry name" value="MFS_Efflux_Transporters"/>
</dbReference>
<dbReference type="PROSITE" id="PS50850">
    <property type="entry name" value="MFS"/>
    <property type="match status" value="1"/>
</dbReference>
<protein>
    <submittedName>
        <fullName evidence="8">Sugar phosphate permease</fullName>
    </submittedName>
</protein>
<dbReference type="GO" id="GO:0022857">
    <property type="term" value="F:transmembrane transporter activity"/>
    <property type="evidence" value="ECO:0007669"/>
    <property type="project" value="InterPro"/>
</dbReference>
<feature type="transmembrane region" description="Helical" evidence="6">
    <location>
        <begin position="94"/>
        <end position="116"/>
    </location>
</feature>
<keyword evidence="2" id="KW-1003">Cell membrane</keyword>
<evidence type="ECO:0000259" key="7">
    <source>
        <dbReference type="PROSITE" id="PS50850"/>
    </source>
</evidence>
<keyword evidence="4 6" id="KW-1133">Transmembrane helix</keyword>
<evidence type="ECO:0000256" key="3">
    <source>
        <dbReference type="ARBA" id="ARBA00022692"/>
    </source>
</evidence>
<reference evidence="8 9" key="1">
    <citation type="submission" date="2016-10" db="EMBL/GenBank/DDBJ databases">
        <authorList>
            <person name="de Groot N.N."/>
        </authorList>
    </citation>
    <scope>NUCLEOTIDE SEQUENCE [LARGE SCALE GENOMIC DNA]</scope>
    <source>
        <strain evidence="8 9">DSM 17890</strain>
    </source>
</reference>